<proteinExistence type="predicted"/>
<feature type="transmembrane region" description="Helical" evidence="1">
    <location>
        <begin position="97"/>
        <end position="117"/>
    </location>
</feature>
<dbReference type="EMBL" id="JACMYC010000005">
    <property type="protein sequence ID" value="MBC2960755.1"/>
    <property type="molecule type" value="Genomic_DNA"/>
</dbReference>
<protein>
    <recommendedName>
        <fullName evidence="4">Integral membrane protein</fullName>
    </recommendedName>
</protein>
<evidence type="ECO:0000256" key="1">
    <source>
        <dbReference type="SAM" id="Phobius"/>
    </source>
</evidence>
<dbReference type="Proteomes" id="UP000604001">
    <property type="component" value="Unassembled WGS sequence"/>
</dbReference>
<reference evidence="2 3" key="1">
    <citation type="submission" date="2020-08" db="EMBL/GenBank/DDBJ databases">
        <title>novel species in genus Nocardioides.</title>
        <authorList>
            <person name="Zhang G."/>
        </authorList>
    </citation>
    <scope>NUCLEOTIDE SEQUENCE [LARGE SCALE GENOMIC DNA]</scope>
    <source>
        <strain evidence="2 3">SC8A-24</strain>
    </source>
</reference>
<accession>A0ABR6U8P2</accession>
<keyword evidence="1" id="KW-0472">Membrane</keyword>
<feature type="transmembrane region" description="Helical" evidence="1">
    <location>
        <begin position="43"/>
        <end position="65"/>
    </location>
</feature>
<gene>
    <name evidence="2" type="ORF">H7344_10670</name>
</gene>
<comment type="caution">
    <text evidence="2">The sequence shown here is derived from an EMBL/GenBank/DDBJ whole genome shotgun (WGS) entry which is preliminary data.</text>
</comment>
<evidence type="ECO:0008006" key="4">
    <source>
        <dbReference type="Google" id="ProtNLM"/>
    </source>
</evidence>
<name>A0ABR6U8P2_9ACTN</name>
<keyword evidence="3" id="KW-1185">Reference proteome</keyword>
<sequence>MNGASATPAPLVVAASLTAVEGLVLVLLAVAELAHLTSGRVTMNVTTTGFFLLCGAALLLCAWGLRQHATWSRSPVVLAQLISLGVAWSFRGGNLPLVAIGLAVVAAVVLAGVFHPASTAVLTDDPTGTGRGGPEEDRPAD</sequence>
<dbReference type="RefSeq" id="WP_188834890.1">
    <property type="nucleotide sequence ID" value="NZ_BMMR01000005.1"/>
</dbReference>
<keyword evidence="1" id="KW-1133">Transmembrane helix</keyword>
<feature type="transmembrane region" description="Helical" evidence="1">
    <location>
        <begin position="12"/>
        <end position="31"/>
    </location>
</feature>
<organism evidence="2 3">
    <name type="scientific">Nocardioides deserti</name>
    <dbReference type="NCBI Taxonomy" id="1588644"/>
    <lineage>
        <taxon>Bacteria</taxon>
        <taxon>Bacillati</taxon>
        <taxon>Actinomycetota</taxon>
        <taxon>Actinomycetes</taxon>
        <taxon>Propionibacteriales</taxon>
        <taxon>Nocardioidaceae</taxon>
        <taxon>Nocardioides</taxon>
    </lineage>
</organism>
<evidence type="ECO:0000313" key="2">
    <source>
        <dbReference type="EMBL" id="MBC2960755.1"/>
    </source>
</evidence>
<evidence type="ECO:0000313" key="3">
    <source>
        <dbReference type="Proteomes" id="UP000604001"/>
    </source>
</evidence>
<keyword evidence="1" id="KW-0812">Transmembrane</keyword>